<evidence type="ECO:0000259" key="4">
    <source>
        <dbReference type="SMART" id="SM00382"/>
    </source>
</evidence>
<dbReference type="EMBL" id="LSMT01001443">
    <property type="protein sequence ID" value="PFX12318.1"/>
    <property type="molecule type" value="Genomic_DNA"/>
</dbReference>
<dbReference type="Proteomes" id="UP000225706">
    <property type="component" value="Unassembled WGS sequence"/>
</dbReference>
<dbReference type="SMART" id="SM00382">
    <property type="entry name" value="AAA"/>
    <property type="match status" value="1"/>
</dbReference>
<organism evidence="5 6">
    <name type="scientific">Stylophora pistillata</name>
    <name type="common">Smooth cauliflower coral</name>
    <dbReference type="NCBI Taxonomy" id="50429"/>
    <lineage>
        <taxon>Eukaryota</taxon>
        <taxon>Metazoa</taxon>
        <taxon>Cnidaria</taxon>
        <taxon>Anthozoa</taxon>
        <taxon>Hexacorallia</taxon>
        <taxon>Scleractinia</taxon>
        <taxon>Astrocoeniina</taxon>
        <taxon>Pocilloporidae</taxon>
        <taxon>Stylophora</taxon>
    </lineage>
</organism>
<dbReference type="Pfam" id="PF13424">
    <property type="entry name" value="TPR_12"/>
    <property type="match status" value="2"/>
</dbReference>
<dbReference type="Pfam" id="PF13401">
    <property type="entry name" value="AAA_22"/>
    <property type="match status" value="1"/>
</dbReference>
<evidence type="ECO:0000256" key="3">
    <source>
        <dbReference type="PROSITE-ProRule" id="PRU00339"/>
    </source>
</evidence>
<dbReference type="PANTHER" id="PTHR45641:SF1">
    <property type="entry name" value="AAA+ ATPASE DOMAIN-CONTAINING PROTEIN"/>
    <property type="match status" value="1"/>
</dbReference>
<comment type="caution">
    <text evidence="5">The sequence shown here is derived from an EMBL/GenBank/DDBJ whole genome shotgun (WGS) entry which is preliminary data.</text>
</comment>
<dbReference type="PANTHER" id="PTHR45641">
    <property type="entry name" value="TETRATRICOPEPTIDE REPEAT PROTEIN (AFU_ORTHOLOGUE AFUA_6G03870)"/>
    <property type="match status" value="1"/>
</dbReference>
<proteinExistence type="predicted"/>
<accession>A0A2B4R7F6</accession>
<dbReference type="GO" id="GO:0016887">
    <property type="term" value="F:ATP hydrolysis activity"/>
    <property type="evidence" value="ECO:0007669"/>
    <property type="project" value="InterPro"/>
</dbReference>
<feature type="domain" description="AAA+ ATPase" evidence="4">
    <location>
        <begin position="411"/>
        <end position="704"/>
    </location>
</feature>
<reference evidence="6" key="1">
    <citation type="journal article" date="2017" name="bioRxiv">
        <title>Comparative analysis of the genomes of Stylophora pistillata and Acropora digitifera provides evidence for extensive differences between species of corals.</title>
        <authorList>
            <person name="Voolstra C.R."/>
            <person name="Li Y."/>
            <person name="Liew Y.J."/>
            <person name="Baumgarten S."/>
            <person name="Zoccola D."/>
            <person name="Flot J.-F."/>
            <person name="Tambutte S."/>
            <person name="Allemand D."/>
            <person name="Aranda M."/>
        </authorList>
    </citation>
    <scope>NUCLEOTIDE SEQUENCE [LARGE SCALE GENOMIC DNA]</scope>
</reference>
<dbReference type="InterPro" id="IPR049945">
    <property type="entry name" value="AAA_22"/>
</dbReference>
<dbReference type="Gene3D" id="3.40.50.300">
    <property type="entry name" value="P-loop containing nucleotide triphosphate hydrolases"/>
    <property type="match status" value="1"/>
</dbReference>
<dbReference type="PROSITE" id="PS50005">
    <property type="entry name" value="TPR"/>
    <property type="match status" value="4"/>
</dbReference>
<gene>
    <name evidence="5" type="primary">nphp3</name>
    <name evidence="5" type="ORF">AWC38_SpisGene23747</name>
</gene>
<keyword evidence="2 3" id="KW-0802">TPR repeat</keyword>
<dbReference type="CDD" id="cd00009">
    <property type="entry name" value="AAA"/>
    <property type="match status" value="1"/>
</dbReference>
<evidence type="ECO:0000313" key="6">
    <source>
        <dbReference type="Proteomes" id="UP000225706"/>
    </source>
</evidence>
<keyword evidence="1" id="KW-0677">Repeat</keyword>
<dbReference type="Gene3D" id="1.25.40.10">
    <property type="entry name" value="Tetratricopeptide repeat domain"/>
    <property type="match status" value="3"/>
</dbReference>
<dbReference type="InterPro" id="IPR011990">
    <property type="entry name" value="TPR-like_helical_dom_sf"/>
</dbReference>
<sequence length="1292" mass="145899">MALQPFTKEQLNYFKFALIALNEIPKALRQAFKQMWDTKFASLPNFQAWDDSNKVRTLFLRTEGGATKVPTNRSFDEWDCTALFQATIHARSFALPDSKGHHRTLYDLYVSPCKLPHGTFHSSVVSSTGDNAETIALAIDQIRLLRNSFCHAFKSELDKTTFDLYVKLAKDAIKALGVNTGPIDAVGSLTESDFPTKEVQKIRDDIRKEVQKENEFLREVLGEGVKDELRVLQESQREGIQELKKAIETVDTASQEMINRKFADFDKKRIAREKNVEDELKLLQESYLESTLDLKKTFGMANAAGQEMINAKFSEIQTESSALRKAFKREMKLLQESRGDDTVDLKTIASSQTVVTQKISELNQTIKDLQKEESSGYKPCLPRSNLPPMVPHFTGREEECDQIIGHVTSESTRIVSVWGSPGFGKTSTAIVVGHRLRERGLPVYFISLRGLKSKGDLMSKLLSFFRTDKSANQGLTVEDEIGFIFERLSDHCVLILDNADDLFECGAPTVKEETVNLLKEILNRSEKVDFLLTTRESMAFMNVSLQGHQSVRIRELETSSSKTLVTELLPESYAKHKGELDMKETILLANTRFLSFFISLFDKLNEMFLTGKSMTAFIEFFENEKSIFQSLINGCSDCKTAEKVFNILVKSEMFLDTVYWDEEAKFEEIYLSAITAANKVERRDLHGKLLQSKAFGKIMWGDERRAIQLLAEAKRIQCSTSTGFDGNKGKYLCYFGIHKLVTGKTQDGVQSLQEAIEFMNNTPEHKVLRLISFQILAVFYQSQSDHQTSSMFYGRALQEVKEVGDTDLLMIPDVNEKRLDAHEQRKSPLKEKANDPIEMEVMTLVKLVTGEISTRDINELFSTLMLKVLEDTKSATGMTQLGWFKFHEYSLGMLMLLNKNEEGVSVAKERITYLQESLQKIRESNNPILKLHKEALAKCYLQLADLQECINNSAEAVNSAQHALTITLQLFGEGHAKTADSHHQLGFKLYKLREYSSAAESHKRALGIRIKLLGEEHKDIADSYRQLGVAQHHLGEYSSAAESHKRALRIRIKLLGEEHKDTADSFRQLGVTQHQLAEYSSAAESFKRALGIRIKLLGEEHVDTAYGYFQLGVTQYNLGEYSSAAESHKRALGIRIKLLGEEHVDTADSYFQLGVTQHNLGENSSATESFKRALGIRIKSAAESHKRALGIRIKLLGEEHVDTADSYRELGFAQHYLGEYSSAAESQKRPLGIRIKLLGEEHADTADSYRELGFTQNAVEDYSSAAESFKRALGIRIKLFGEEHAETASSYC</sequence>
<dbReference type="InterPro" id="IPR019734">
    <property type="entry name" value="TPR_rpt"/>
</dbReference>
<dbReference type="InterPro" id="IPR027417">
    <property type="entry name" value="P-loop_NTPase"/>
</dbReference>
<feature type="repeat" description="TPR" evidence="3">
    <location>
        <begin position="1063"/>
        <end position="1096"/>
    </location>
</feature>
<name>A0A2B4R7F6_STYPI</name>
<protein>
    <submittedName>
        <fullName evidence="5">Nephrocystin-3</fullName>
    </submittedName>
</protein>
<evidence type="ECO:0000256" key="2">
    <source>
        <dbReference type="ARBA" id="ARBA00022803"/>
    </source>
</evidence>
<dbReference type="OrthoDB" id="5987843at2759"/>
<feature type="repeat" description="TPR" evidence="3">
    <location>
        <begin position="1246"/>
        <end position="1279"/>
    </location>
</feature>
<dbReference type="InterPro" id="IPR003593">
    <property type="entry name" value="AAA+_ATPase"/>
</dbReference>
<feature type="repeat" description="TPR" evidence="3">
    <location>
        <begin position="1021"/>
        <end position="1054"/>
    </location>
</feature>
<dbReference type="SUPFAM" id="SSF48452">
    <property type="entry name" value="TPR-like"/>
    <property type="match status" value="4"/>
</dbReference>
<evidence type="ECO:0000256" key="1">
    <source>
        <dbReference type="ARBA" id="ARBA00022737"/>
    </source>
</evidence>
<dbReference type="SUPFAM" id="SSF52540">
    <property type="entry name" value="P-loop containing nucleoside triphosphate hydrolases"/>
    <property type="match status" value="1"/>
</dbReference>
<feature type="repeat" description="TPR" evidence="3">
    <location>
        <begin position="1147"/>
        <end position="1180"/>
    </location>
</feature>
<evidence type="ECO:0000313" key="5">
    <source>
        <dbReference type="EMBL" id="PFX12318.1"/>
    </source>
</evidence>
<keyword evidence="6" id="KW-1185">Reference proteome</keyword>
<dbReference type="Pfam" id="PF13374">
    <property type="entry name" value="TPR_10"/>
    <property type="match status" value="2"/>
</dbReference>
<dbReference type="SMART" id="SM00028">
    <property type="entry name" value="TPR"/>
    <property type="match status" value="10"/>
</dbReference>